<gene>
    <name evidence="12" type="primary">rnhA_2</name>
    <name evidence="10" type="synonym">rnhA</name>
    <name evidence="12" type="ORF">HG15A2_36700</name>
</gene>
<evidence type="ECO:0000256" key="1">
    <source>
        <dbReference type="ARBA" id="ARBA00000077"/>
    </source>
</evidence>
<dbReference type="EMBL" id="CP036263">
    <property type="protein sequence ID" value="QDT00334.1"/>
    <property type="molecule type" value="Genomic_DNA"/>
</dbReference>
<feature type="domain" description="RNase H type-1" evidence="11">
    <location>
        <begin position="2"/>
        <end position="148"/>
    </location>
</feature>
<dbReference type="Gene3D" id="3.30.420.10">
    <property type="entry name" value="Ribonuclease H-like superfamily/Ribonuclease H"/>
    <property type="match status" value="1"/>
</dbReference>
<evidence type="ECO:0000256" key="9">
    <source>
        <dbReference type="ARBA" id="ARBA00022842"/>
    </source>
</evidence>
<comment type="subunit">
    <text evidence="3 10">Monomer.</text>
</comment>
<dbReference type="NCBIfam" id="NF001236">
    <property type="entry name" value="PRK00203.1"/>
    <property type="match status" value="1"/>
</dbReference>
<evidence type="ECO:0000256" key="8">
    <source>
        <dbReference type="ARBA" id="ARBA00022801"/>
    </source>
</evidence>
<dbReference type="PANTHER" id="PTHR10642:SF26">
    <property type="entry name" value="RIBONUCLEASE H1"/>
    <property type="match status" value="1"/>
</dbReference>
<comment type="subcellular location">
    <subcellularLocation>
        <location evidence="10">Cytoplasm</location>
    </subcellularLocation>
</comment>
<evidence type="ECO:0000313" key="12">
    <source>
        <dbReference type="EMBL" id="QDT00334.1"/>
    </source>
</evidence>
<feature type="binding site" evidence="10">
    <location>
        <position position="11"/>
    </location>
    <ligand>
        <name>Mg(2+)</name>
        <dbReference type="ChEBI" id="CHEBI:18420"/>
        <label>2</label>
    </ligand>
</feature>
<dbReference type="SUPFAM" id="SSF53098">
    <property type="entry name" value="Ribonuclease H-like"/>
    <property type="match status" value="1"/>
</dbReference>
<keyword evidence="7 10" id="KW-0255">Endonuclease</keyword>
<dbReference type="CDD" id="cd09278">
    <property type="entry name" value="RNase_HI_prokaryote_like"/>
    <property type="match status" value="1"/>
</dbReference>
<dbReference type="AlphaFoldDB" id="A0A517MZQ6"/>
<dbReference type="Pfam" id="PF00075">
    <property type="entry name" value="RNase_H"/>
    <property type="match status" value="1"/>
</dbReference>
<comment type="cofactor">
    <cofactor evidence="10">
        <name>Mg(2+)</name>
        <dbReference type="ChEBI" id="CHEBI:18420"/>
    </cofactor>
    <text evidence="10">Binds 1 Mg(2+) ion per subunit. May bind a second metal ion at a regulatory site, or after substrate binding.</text>
</comment>
<name>A0A517MZQ6_9BACT</name>
<keyword evidence="9 10" id="KW-0460">Magnesium</keyword>
<feature type="binding site" evidence="10">
    <location>
        <position position="73"/>
    </location>
    <ligand>
        <name>Mg(2+)</name>
        <dbReference type="ChEBI" id="CHEBI:18420"/>
        <label>1</label>
    </ligand>
</feature>
<evidence type="ECO:0000259" key="11">
    <source>
        <dbReference type="PROSITE" id="PS50879"/>
    </source>
</evidence>
<dbReference type="PANTHER" id="PTHR10642">
    <property type="entry name" value="RIBONUCLEASE H1"/>
    <property type="match status" value="1"/>
</dbReference>
<evidence type="ECO:0000256" key="10">
    <source>
        <dbReference type="HAMAP-Rule" id="MF_00042"/>
    </source>
</evidence>
<feature type="binding site" evidence="10">
    <location>
        <position position="51"/>
    </location>
    <ligand>
        <name>Mg(2+)</name>
        <dbReference type="ChEBI" id="CHEBI:18420"/>
        <label>1</label>
    </ligand>
</feature>
<dbReference type="GO" id="GO:0003676">
    <property type="term" value="F:nucleic acid binding"/>
    <property type="evidence" value="ECO:0007669"/>
    <property type="project" value="InterPro"/>
</dbReference>
<dbReference type="KEGG" id="amob:HG15A2_36700"/>
<dbReference type="GO" id="GO:0005737">
    <property type="term" value="C:cytoplasm"/>
    <property type="evidence" value="ECO:0007669"/>
    <property type="project" value="UniProtKB-SubCell"/>
</dbReference>
<dbReference type="InterPro" id="IPR012337">
    <property type="entry name" value="RNaseH-like_sf"/>
</dbReference>
<dbReference type="InterPro" id="IPR050092">
    <property type="entry name" value="RNase_H"/>
</dbReference>
<protein>
    <recommendedName>
        <fullName evidence="4 10">Ribonuclease H</fullName>
        <shortName evidence="10">RNase H</shortName>
        <ecNumber evidence="4 10">3.1.26.4</ecNumber>
    </recommendedName>
</protein>
<feature type="binding site" evidence="10">
    <location>
        <position position="140"/>
    </location>
    <ligand>
        <name>Mg(2+)</name>
        <dbReference type="ChEBI" id="CHEBI:18420"/>
        <label>2</label>
    </ligand>
</feature>
<evidence type="ECO:0000256" key="3">
    <source>
        <dbReference type="ARBA" id="ARBA00011245"/>
    </source>
</evidence>
<sequence length="151" mass="16969">MPDIEVLLYTDGGCSGNPGPGGWAYLMRHPESGKQLEGSGGEPETTNNRMELSAVIEGLRILKRPSNVELFTDSVYVGKGMSEWMPKWKKNNWQRKEGKRLVPVKNEDLWKQLDALLVTHTVKYTRVAGHSGHAENDRVDELAVAAYQKYL</sequence>
<dbReference type="GO" id="GO:0043137">
    <property type="term" value="P:DNA replication, removal of RNA primer"/>
    <property type="evidence" value="ECO:0007669"/>
    <property type="project" value="TreeGrafter"/>
</dbReference>
<keyword evidence="6 10" id="KW-0479">Metal-binding</keyword>
<evidence type="ECO:0000313" key="13">
    <source>
        <dbReference type="Proteomes" id="UP000319852"/>
    </source>
</evidence>
<dbReference type="InterPro" id="IPR022892">
    <property type="entry name" value="RNaseHI"/>
</dbReference>
<dbReference type="PROSITE" id="PS50879">
    <property type="entry name" value="RNASE_H_1"/>
    <property type="match status" value="1"/>
</dbReference>
<dbReference type="InterPro" id="IPR036397">
    <property type="entry name" value="RNaseH_sf"/>
</dbReference>
<evidence type="ECO:0000256" key="2">
    <source>
        <dbReference type="ARBA" id="ARBA00005300"/>
    </source>
</evidence>
<dbReference type="EC" id="3.1.26.4" evidence="4 10"/>
<dbReference type="InterPro" id="IPR002156">
    <property type="entry name" value="RNaseH_domain"/>
</dbReference>
<reference evidence="12 13" key="1">
    <citation type="submission" date="2019-02" db="EMBL/GenBank/DDBJ databases">
        <title>Deep-cultivation of Planctomycetes and their phenomic and genomic characterization uncovers novel biology.</title>
        <authorList>
            <person name="Wiegand S."/>
            <person name="Jogler M."/>
            <person name="Boedeker C."/>
            <person name="Pinto D."/>
            <person name="Vollmers J."/>
            <person name="Rivas-Marin E."/>
            <person name="Kohn T."/>
            <person name="Peeters S.H."/>
            <person name="Heuer A."/>
            <person name="Rast P."/>
            <person name="Oberbeckmann S."/>
            <person name="Bunk B."/>
            <person name="Jeske O."/>
            <person name="Meyerdierks A."/>
            <person name="Storesund J.E."/>
            <person name="Kallscheuer N."/>
            <person name="Luecker S."/>
            <person name="Lage O.M."/>
            <person name="Pohl T."/>
            <person name="Merkel B.J."/>
            <person name="Hornburger P."/>
            <person name="Mueller R.-W."/>
            <person name="Bruemmer F."/>
            <person name="Labrenz M."/>
            <person name="Spormann A.M."/>
            <person name="Op den Camp H."/>
            <person name="Overmann J."/>
            <person name="Amann R."/>
            <person name="Jetten M.S.M."/>
            <person name="Mascher T."/>
            <person name="Medema M.H."/>
            <person name="Devos D.P."/>
            <person name="Kaster A.-K."/>
            <person name="Ovreas L."/>
            <person name="Rohde M."/>
            <person name="Galperin M.Y."/>
            <person name="Jogler C."/>
        </authorList>
    </citation>
    <scope>NUCLEOTIDE SEQUENCE [LARGE SCALE GENOMIC DNA]</scope>
    <source>
        <strain evidence="12 13">HG15A2</strain>
    </source>
</reference>
<evidence type="ECO:0000256" key="4">
    <source>
        <dbReference type="ARBA" id="ARBA00012180"/>
    </source>
</evidence>
<comment type="catalytic activity">
    <reaction evidence="1 10">
        <text>Endonucleolytic cleavage to 5'-phosphomonoester.</text>
        <dbReference type="EC" id="3.1.26.4"/>
    </reaction>
</comment>
<proteinExistence type="inferred from homology"/>
<dbReference type="RefSeq" id="WP_145061765.1">
    <property type="nucleotide sequence ID" value="NZ_CP036263.1"/>
</dbReference>
<keyword evidence="8 10" id="KW-0378">Hydrolase</keyword>
<dbReference type="GO" id="GO:0000287">
    <property type="term" value="F:magnesium ion binding"/>
    <property type="evidence" value="ECO:0007669"/>
    <property type="project" value="UniProtKB-UniRule"/>
</dbReference>
<evidence type="ECO:0000256" key="6">
    <source>
        <dbReference type="ARBA" id="ARBA00022723"/>
    </source>
</evidence>
<comment type="function">
    <text evidence="10">Endonuclease that specifically degrades the RNA of RNA-DNA hybrids.</text>
</comment>
<dbReference type="GO" id="GO:0004523">
    <property type="term" value="F:RNA-DNA hybrid ribonuclease activity"/>
    <property type="evidence" value="ECO:0007669"/>
    <property type="project" value="UniProtKB-UniRule"/>
</dbReference>
<comment type="similarity">
    <text evidence="2 10">Belongs to the RNase H family.</text>
</comment>
<evidence type="ECO:0000256" key="5">
    <source>
        <dbReference type="ARBA" id="ARBA00022722"/>
    </source>
</evidence>
<keyword evidence="13" id="KW-1185">Reference proteome</keyword>
<feature type="binding site" evidence="10">
    <location>
        <position position="11"/>
    </location>
    <ligand>
        <name>Mg(2+)</name>
        <dbReference type="ChEBI" id="CHEBI:18420"/>
        <label>1</label>
    </ligand>
</feature>
<keyword evidence="5 10" id="KW-0540">Nuclease</keyword>
<keyword evidence="10" id="KW-0963">Cytoplasm</keyword>
<evidence type="ECO:0000256" key="7">
    <source>
        <dbReference type="ARBA" id="ARBA00022759"/>
    </source>
</evidence>
<accession>A0A517MZQ6</accession>
<dbReference type="OrthoDB" id="7845843at2"/>
<dbReference type="HAMAP" id="MF_00042">
    <property type="entry name" value="RNase_H"/>
    <property type="match status" value="1"/>
</dbReference>
<dbReference type="Proteomes" id="UP000319852">
    <property type="component" value="Chromosome"/>
</dbReference>
<organism evidence="12 13">
    <name type="scientific">Adhaeretor mobilis</name>
    <dbReference type="NCBI Taxonomy" id="1930276"/>
    <lineage>
        <taxon>Bacteria</taxon>
        <taxon>Pseudomonadati</taxon>
        <taxon>Planctomycetota</taxon>
        <taxon>Planctomycetia</taxon>
        <taxon>Pirellulales</taxon>
        <taxon>Lacipirellulaceae</taxon>
        <taxon>Adhaeretor</taxon>
    </lineage>
</organism>